<dbReference type="EMBL" id="QNGE01001215">
    <property type="protein sequence ID" value="KAA3678122.1"/>
    <property type="molecule type" value="Genomic_DNA"/>
</dbReference>
<dbReference type="InterPro" id="IPR036282">
    <property type="entry name" value="Glutathione-S-Trfase_C_sf"/>
</dbReference>
<feature type="non-terminal residue" evidence="7">
    <location>
        <position position="1"/>
    </location>
</feature>
<dbReference type="GO" id="GO:0006749">
    <property type="term" value="P:glutathione metabolic process"/>
    <property type="evidence" value="ECO:0007669"/>
    <property type="project" value="TreeGrafter"/>
</dbReference>
<dbReference type="PANTHER" id="PTHR11571">
    <property type="entry name" value="GLUTATHIONE S-TRANSFERASE"/>
    <property type="match status" value="1"/>
</dbReference>
<gene>
    <name evidence="7" type="ORF">DEA37_0012877</name>
</gene>
<keyword evidence="8" id="KW-1185">Reference proteome</keyword>
<evidence type="ECO:0000259" key="6">
    <source>
        <dbReference type="PROSITE" id="PS50404"/>
    </source>
</evidence>
<dbReference type="PROSITE" id="PS50404">
    <property type="entry name" value="GST_NTER"/>
    <property type="match status" value="1"/>
</dbReference>
<dbReference type="PANTHER" id="PTHR11571:SF222">
    <property type="entry name" value="GLUTATHIONE TRANSFERASE"/>
    <property type="match status" value="1"/>
</dbReference>
<proteinExistence type="inferred from homology"/>
<dbReference type="Proteomes" id="UP000324629">
    <property type="component" value="Unassembled WGS sequence"/>
</dbReference>
<reference evidence="7 8" key="1">
    <citation type="journal article" date="2019" name="Gigascience">
        <title>Whole-genome sequence of the oriental lung fluke Paragonimus westermani.</title>
        <authorList>
            <person name="Oey H."/>
            <person name="Zakrzewski M."/>
            <person name="Narain K."/>
            <person name="Devi K.R."/>
            <person name="Agatsuma T."/>
            <person name="Nawaratna S."/>
            <person name="Gobert G.N."/>
            <person name="Jones M.K."/>
            <person name="Ragan M.A."/>
            <person name="McManus D.P."/>
            <person name="Krause L."/>
        </authorList>
    </citation>
    <scope>NUCLEOTIDE SEQUENCE [LARGE SCALE GENOMIC DNA]</scope>
    <source>
        <strain evidence="7 8">IND2009</strain>
    </source>
</reference>
<evidence type="ECO:0000313" key="8">
    <source>
        <dbReference type="Proteomes" id="UP000324629"/>
    </source>
</evidence>
<name>A0A5J4NRD6_9TREM</name>
<organism evidence="7 8">
    <name type="scientific">Paragonimus westermani</name>
    <dbReference type="NCBI Taxonomy" id="34504"/>
    <lineage>
        <taxon>Eukaryota</taxon>
        <taxon>Metazoa</taxon>
        <taxon>Spiralia</taxon>
        <taxon>Lophotrochozoa</taxon>
        <taxon>Platyhelminthes</taxon>
        <taxon>Trematoda</taxon>
        <taxon>Digenea</taxon>
        <taxon>Plagiorchiida</taxon>
        <taxon>Troglotremata</taxon>
        <taxon>Troglotrematidae</taxon>
        <taxon>Paragonimus</taxon>
    </lineage>
</organism>
<dbReference type="AlphaFoldDB" id="A0A5J4NRD6"/>
<dbReference type="InterPro" id="IPR004045">
    <property type="entry name" value="Glutathione_S-Trfase_N"/>
</dbReference>
<dbReference type="GO" id="GO:0004364">
    <property type="term" value="F:glutathione transferase activity"/>
    <property type="evidence" value="ECO:0007669"/>
    <property type="project" value="UniProtKB-EC"/>
</dbReference>
<evidence type="ECO:0000256" key="3">
    <source>
        <dbReference type="ARBA" id="ARBA00012452"/>
    </source>
</evidence>
<comment type="function">
    <text evidence="1">Conjugation of reduced glutathione to a wide number of exogenous and endogenous hydrophobic electrophiles.</text>
</comment>
<dbReference type="SUPFAM" id="SSF47616">
    <property type="entry name" value="GST C-terminal domain-like"/>
    <property type="match status" value="1"/>
</dbReference>
<evidence type="ECO:0000313" key="7">
    <source>
        <dbReference type="EMBL" id="KAA3678122.1"/>
    </source>
</evidence>
<evidence type="ECO:0000256" key="1">
    <source>
        <dbReference type="ARBA" id="ARBA00003701"/>
    </source>
</evidence>
<protein>
    <recommendedName>
        <fullName evidence="3">glutathione transferase</fullName>
        <ecNumber evidence="3">2.5.1.18</ecNumber>
    </recommendedName>
</protein>
<comment type="similarity">
    <text evidence="2">Belongs to the GST superfamily. Mu family.</text>
</comment>
<evidence type="ECO:0000256" key="4">
    <source>
        <dbReference type="ARBA" id="ARBA00022679"/>
    </source>
</evidence>
<comment type="caution">
    <text evidence="7">The sequence shown here is derived from an EMBL/GenBank/DDBJ whole genome shotgun (WGS) entry which is preliminary data.</text>
</comment>
<comment type="catalytic activity">
    <reaction evidence="5">
        <text>RX + glutathione = an S-substituted glutathione + a halide anion + H(+)</text>
        <dbReference type="Rhea" id="RHEA:16437"/>
        <dbReference type="ChEBI" id="CHEBI:15378"/>
        <dbReference type="ChEBI" id="CHEBI:16042"/>
        <dbReference type="ChEBI" id="CHEBI:17792"/>
        <dbReference type="ChEBI" id="CHEBI:57925"/>
        <dbReference type="ChEBI" id="CHEBI:90779"/>
        <dbReference type="EC" id="2.5.1.18"/>
    </reaction>
</comment>
<dbReference type="Gene3D" id="1.20.1050.130">
    <property type="match status" value="1"/>
</dbReference>
<dbReference type="InterPro" id="IPR050213">
    <property type="entry name" value="GST_superfamily"/>
</dbReference>
<accession>A0A5J4NRD6</accession>
<evidence type="ECO:0000256" key="5">
    <source>
        <dbReference type="ARBA" id="ARBA00047960"/>
    </source>
</evidence>
<keyword evidence="4 7" id="KW-0808">Transferase</keyword>
<feature type="domain" description="GST N-terminal" evidence="6">
    <location>
        <begin position="1"/>
        <end position="36"/>
    </location>
</feature>
<dbReference type="EC" id="2.5.1.18" evidence="3"/>
<evidence type="ECO:0000256" key="2">
    <source>
        <dbReference type="ARBA" id="ARBA00005861"/>
    </source>
</evidence>
<sequence length="132" mass="15125">NGFEFQHPPYYQDGNLELTQSLATLRYTAGEHKMLGSMLEQRAMISMFEVALGDLCSGVLRIAYNEEFEERKAENLKSMPTTLSIWSKFLRGKSDFQHSMPSHLDFMFNEAFDVLHYVQPTYLAACIALGLF</sequence>